<name>A0ABS0XIY8_9ACTN</name>
<evidence type="ECO:0000313" key="4">
    <source>
        <dbReference type="Proteomes" id="UP000634780"/>
    </source>
</evidence>
<evidence type="ECO:0000313" key="3">
    <source>
        <dbReference type="EMBL" id="MBJ3813167.1"/>
    </source>
</evidence>
<reference evidence="3 4" key="1">
    <citation type="submission" date="2020-12" db="EMBL/GenBank/DDBJ databases">
        <title>Streptomyces typhae sp. nov., a novel endophytic actinomycete isolated from the root of cattail pollen (Typha angustifolia L.).</title>
        <authorList>
            <person name="Peng C."/>
            <person name="Liu C."/>
        </authorList>
    </citation>
    <scope>NUCLEOTIDE SEQUENCE [LARGE SCALE GENOMIC DNA]</scope>
    <source>
        <strain evidence="3 4">JCM 4753</strain>
    </source>
</reference>
<accession>A0ABS0XIY8</accession>
<dbReference type="InterPro" id="IPR012223">
    <property type="entry name" value="TEII"/>
</dbReference>
<proteinExistence type="inferred from homology"/>
<dbReference type="InterPro" id="IPR001031">
    <property type="entry name" value="Thioesterase"/>
</dbReference>
<dbReference type="Pfam" id="PF00975">
    <property type="entry name" value="Thioesterase"/>
    <property type="match status" value="1"/>
</dbReference>
<gene>
    <name evidence="3" type="ORF">JGB26_39980</name>
</gene>
<evidence type="ECO:0000259" key="2">
    <source>
        <dbReference type="Pfam" id="PF00975"/>
    </source>
</evidence>
<feature type="domain" description="Thioesterase" evidence="2">
    <location>
        <begin position="26"/>
        <end position="249"/>
    </location>
</feature>
<dbReference type="Gene3D" id="3.40.50.1820">
    <property type="entry name" value="alpha/beta hydrolase"/>
    <property type="match status" value="1"/>
</dbReference>
<organism evidence="3 4">
    <name type="scientific">Streptomyces flavofungini</name>
    <dbReference type="NCBI Taxonomy" id="68200"/>
    <lineage>
        <taxon>Bacteria</taxon>
        <taxon>Bacillati</taxon>
        <taxon>Actinomycetota</taxon>
        <taxon>Actinomycetes</taxon>
        <taxon>Kitasatosporales</taxon>
        <taxon>Streptomycetaceae</taxon>
        <taxon>Streptomyces</taxon>
    </lineage>
</organism>
<sequence>MTVQTRELVPETPYIWRAKQPGHTHRLICFPHAGAGAAAYADWVRWLPPEIELVAVQLPGRQNRIAEQPFTEVGPLVNALTHALRPVMDGSFSFFGHSCGAALAYELTTALRARGRRGPEQLFLSGRAAPDVTGIRQLHELSDEEFSNAVLELGGIDPEIAADEFVMSVLLEVLRADFGLWERHQVKSEEPLDCLITALGSDADPQAPLHSVRRWRQHTNAQFSERIYAGGHFYFLEKAAEVVSFIGSKMLESARSGSAA</sequence>
<comment type="similarity">
    <text evidence="1">Belongs to the thioesterase family.</text>
</comment>
<dbReference type="SUPFAM" id="SSF53474">
    <property type="entry name" value="alpha/beta-Hydrolases"/>
    <property type="match status" value="1"/>
</dbReference>
<comment type="caution">
    <text evidence="3">The sequence shown here is derived from an EMBL/GenBank/DDBJ whole genome shotgun (WGS) entry which is preliminary data.</text>
</comment>
<dbReference type="RefSeq" id="WP_190113437.1">
    <property type="nucleotide sequence ID" value="NZ_BMVR01000001.1"/>
</dbReference>
<dbReference type="PANTHER" id="PTHR11487:SF0">
    <property type="entry name" value="S-ACYL FATTY ACID SYNTHASE THIOESTERASE, MEDIUM CHAIN"/>
    <property type="match status" value="1"/>
</dbReference>
<dbReference type="Proteomes" id="UP000634780">
    <property type="component" value="Unassembled WGS sequence"/>
</dbReference>
<keyword evidence="4" id="KW-1185">Reference proteome</keyword>
<dbReference type="PANTHER" id="PTHR11487">
    <property type="entry name" value="THIOESTERASE"/>
    <property type="match status" value="1"/>
</dbReference>
<dbReference type="EMBL" id="JAEKOZ010000053">
    <property type="protein sequence ID" value="MBJ3813167.1"/>
    <property type="molecule type" value="Genomic_DNA"/>
</dbReference>
<protein>
    <submittedName>
        <fullName evidence="3">Thioesterase</fullName>
    </submittedName>
</protein>
<evidence type="ECO:0000256" key="1">
    <source>
        <dbReference type="ARBA" id="ARBA00007169"/>
    </source>
</evidence>
<dbReference type="InterPro" id="IPR029058">
    <property type="entry name" value="AB_hydrolase_fold"/>
</dbReference>